<gene>
    <name evidence="5" type="ORF">ACFQZP_01720</name>
</gene>
<protein>
    <submittedName>
        <fullName evidence="5">Amino acid adenylation domain-containing protein</fullName>
    </submittedName>
</protein>
<accession>A0ABW2VCH2</accession>
<dbReference type="SUPFAM" id="SSF56801">
    <property type="entry name" value="Acetyl-CoA synthetase-like"/>
    <property type="match status" value="1"/>
</dbReference>
<evidence type="ECO:0000259" key="4">
    <source>
        <dbReference type="Pfam" id="PF13193"/>
    </source>
</evidence>
<dbReference type="Gene3D" id="2.30.38.10">
    <property type="entry name" value="Luciferase, Domain 3"/>
    <property type="match status" value="1"/>
</dbReference>
<dbReference type="Pfam" id="PF13193">
    <property type="entry name" value="AMP-binding_C"/>
    <property type="match status" value="1"/>
</dbReference>
<comment type="caution">
    <text evidence="5">The sequence shown here is derived from an EMBL/GenBank/DDBJ whole genome shotgun (WGS) entry which is preliminary data.</text>
</comment>
<dbReference type="RefSeq" id="WP_381261356.1">
    <property type="nucleotide sequence ID" value="NZ_JBHTBI010000050.1"/>
</dbReference>
<dbReference type="Gene3D" id="1.10.1200.10">
    <property type="entry name" value="ACP-like"/>
    <property type="match status" value="1"/>
</dbReference>
<evidence type="ECO:0000259" key="3">
    <source>
        <dbReference type="Pfam" id="PF00550"/>
    </source>
</evidence>
<dbReference type="InterPro" id="IPR010071">
    <property type="entry name" value="AA_adenyl_dom"/>
</dbReference>
<dbReference type="InterPro" id="IPR000873">
    <property type="entry name" value="AMP-dep_synth/lig_dom"/>
</dbReference>
<dbReference type="SUPFAM" id="SSF52777">
    <property type="entry name" value="CoA-dependent acyltransferases"/>
    <property type="match status" value="1"/>
</dbReference>
<dbReference type="InterPro" id="IPR036736">
    <property type="entry name" value="ACP-like_sf"/>
</dbReference>
<dbReference type="SUPFAM" id="SSF47336">
    <property type="entry name" value="ACP-like"/>
    <property type="match status" value="1"/>
</dbReference>
<sequence>MTPETWPRTDGPRTAARDNWPPALVPADRPRRAGHEPLASALLRGELPAPPALPGVTPQDALTACVAALLHRLTGQDRIALALERPGTAPEFAGFAVTGRPTLADLAAGRVTISAAPEEGTPPVGLRITDGTDAPGSSAAPVPAPAHELHLTVHPRADGWTTELRYDERLFDRETVQRLADHLVTLTTDAARTPDRLVALLRLLTAEQTHHTLVEWNRTVVPLPDKACLHDAFEERAAREPGAVAVIQGERQWTYGEINASANRLAHHLREAGVAPDTRVGLCLERSASLLTGVLGILKAGGAYVPLDPDYPAKRLATMLDGTSCAVVVTDTVRAAALPATETPRPLVLLDVDTDALARHPAHDPVPAAGPDNLCYIIHTSGSTGQPKPIALRHRGVVNNLADLNSRYTVGDQDRVLALSSPSFDMSVYEFLGITAAGGTVVVPDPERAKDVAHWARLLVERDITVWNSAPALLELLTDHLERTGHGRLGRLRLIMLGGDWIPVGLPDRIRAFAGHVRFIALGGATEASIHSTVYEVEKTDPDWTSIPYGRPMANQRTYILDDFLQPVPPGVAGELHLAGTGLARGYLERPELTGERFLDWSYDGVSDRLYRTGDLARHRPDGLIELLGRKDFQVKIHGLRVELTEIEAVLRGHEEVKDAAAAAVTSAAGGSRLVAYAVPHRGRAPRPEELRAHLAQLLPAFMVPGSVRVLDAMPLNANGKLDRKALTALAPEVPAADLPGAPEPAQLPVGDWEQRIAAVWQETLRTGPVGRDSDFFALGGDSMSAQRCLPGIDPELRWAELYKYSTVRALAAHLTARGRTPAGP</sequence>
<dbReference type="EMBL" id="JBHTEC010000001">
    <property type="protein sequence ID" value="MFD0280402.1"/>
    <property type="molecule type" value="Genomic_DNA"/>
</dbReference>
<dbReference type="InterPro" id="IPR045851">
    <property type="entry name" value="AMP-bd_C_sf"/>
</dbReference>
<dbReference type="InterPro" id="IPR009081">
    <property type="entry name" value="PP-bd_ACP"/>
</dbReference>
<dbReference type="NCBIfam" id="TIGR01733">
    <property type="entry name" value="AA-adenyl-dom"/>
    <property type="match status" value="1"/>
</dbReference>
<feature type="domain" description="Carrier" evidence="3">
    <location>
        <begin position="755"/>
        <end position="815"/>
    </location>
</feature>
<dbReference type="Pfam" id="PF00550">
    <property type="entry name" value="PP-binding"/>
    <property type="match status" value="1"/>
</dbReference>
<evidence type="ECO:0000256" key="1">
    <source>
        <dbReference type="SAM" id="MobiDB-lite"/>
    </source>
</evidence>
<dbReference type="InterPro" id="IPR025110">
    <property type="entry name" value="AMP-bd_C"/>
</dbReference>
<dbReference type="Proteomes" id="UP001596957">
    <property type="component" value="Unassembled WGS sequence"/>
</dbReference>
<dbReference type="PROSITE" id="PS00455">
    <property type="entry name" value="AMP_BINDING"/>
    <property type="match status" value="1"/>
</dbReference>
<evidence type="ECO:0000313" key="6">
    <source>
        <dbReference type="Proteomes" id="UP001596957"/>
    </source>
</evidence>
<organism evidence="5 6">
    <name type="scientific">Streptomyces lutosisoli</name>
    <dbReference type="NCBI Taxonomy" id="2665721"/>
    <lineage>
        <taxon>Bacteria</taxon>
        <taxon>Bacillati</taxon>
        <taxon>Actinomycetota</taxon>
        <taxon>Actinomycetes</taxon>
        <taxon>Kitasatosporales</taxon>
        <taxon>Streptomycetaceae</taxon>
        <taxon>Streptomyces</taxon>
    </lineage>
</organism>
<dbReference type="Pfam" id="PF00501">
    <property type="entry name" value="AMP-binding"/>
    <property type="match status" value="1"/>
</dbReference>
<dbReference type="PANTHER" id="PTHR45527">
    <property type="entry name" value="NONRIBOSOMAL PEPTIDE SYNTHETASE"/>
    <property type="match status" value="1"/>
</dbReference>
<reference evidence="6" key="1">
    <citation type="journal article" date="2019" name="Int. J. Syst. Evol. Microbiol.">
        <title>The Global Catalogue of Microorganisms (GCM) 10K type strain sequencing project: providing services to taxonomists for standard genome sequencing and annotation.</title>
        <authorList>
            <consortium name="The Broad Institute Genomics Platform"/>
            <consortium name="The Broad Institute Genome Sequencing Center for Infectious Disease"/>
            <person name="Wu L."/>
            <person name="Ma J."/>
        </authorList>
    </citation>
    <scope>NUCLEOTIDE SEQUENCE [LARGE SCALE GENOMIC DNA]</scope>
    <source>
        <strain evidence="6">CGMCC 4.7198</strain>
    </source>
</reference>
<feature type="domain" description="AMP-binding enzyme C-terminal" evidence="4">
    <location>
        <begin position="646"/>
        <end position="721"/>
    </location>
</feature>
<proteinExistence type="predicted"/>
<feature type="region of interest" description="Disordered" evidence="1">
    <location>
        <begin position="1"/>
        <end position="32"/>
    </location>
</feature>
<keyword evidence="6" id="KW-1185">Reference proteome</keyword>
<dbReference type="Gene3D" id="3.40.50.980">
    <property type="match status" value="2"/>
</dbReference>
<name>A0ABW2VCH2_9ACTN</name>
<evidence type="ECO:0000259" key="2">
    <source>
        <dbReference type="Pfam" id="PF00501"/>
    </source>
</evidence>
<dbReference type="PANTHER" id="PTHR45527:SF1">
    <property type="entry name" value="FATTY ACID SYNTHASE"/>
    <property type="match status" value="1"/>
</dbReference>
<feature type="domain" description="AMP-dependent synthetase/ligase" evidence="2">
    <location>
        <begin position="233"/>
        <end position="588"/>
    </location>
</feature>
<dbReference type="Gene3D" id="3.30.559.30">
    <property type="entry name" value="Nonribosomal peptide synthetase, condensation domain"/>
    <property type="match status" value="1"/>
</dbReference>
<dbReference type="CDD" id="cd05930">
    <property type="entry name" value="A_NRPS"/>
    <property type="match status" value="1"/>
</dbReference>
<dbReference type="InterPro" id="IPR020845">
    <property type="entry name" value="AMP-binding_CS"/>
</dbReference>
<evidence type="ECO:0000313" key="5">
    <source>
        <dbReference type="EMBL" id="MFD0280402.1"/>
    </source>
</evidence>
<dbReference type="Gene3D" id="3.30.300.30">
    <property type="match status" value="1"/>
</dbReference>